<dbReference type="EMBL" id="MU154647">
    <property type="protein sequence ID" value="KAF9490225.1"/>
    <property type="molecule type" value="Genomic_DNA"/>
</dbReference>
<dbReference type="OrthoDB" id="429813at2759"/>
<evidence type="ECO:0000313" key="2">
    <source>
        <dbReference type="Proteomes" id="UP000807025"/>
    </source>
</evidence>
<gene>
    <name evidence="1" type="ORF">BDN71DRAFT_210610</name>
</gene>
<accession>A0A9P6DC94</accession>
<keyword evidence="2" id="KW-1185">Reference proteome</keyword>
<organism evidence="1 2">
    <name type="scientific">Pleurotus eryngii</name>
    <name type="common">Boletus of the steppes</name>
    <dbReference type="NCBI Taxonomy" id="5323"/>
    <lineage>
        <taxon>Eukaryota</taxon>
        <taxon>Fungi</taxon>
        <taxon>Dikarya</taxon>
        <taxon>Basidiomycota</taxon>
        <taxon>Agaricomycotina</taxon>
        <taxon>Agaricomycetes</taxon>
        <taxon>Agaricomycetidae</taxon>
        <taxon>Agaricales</taxon>
        <taxon>Pleurotineae</taxon>
        <taxon>Pleurotaceae</taxon>
        <taxon>Pleurotus</taxon>
    </lineage>
</organism>
<evidence type="ECO:0000313" key="1">
    <source>
        <dbReference type="EMBL" id="KAF9490225.1"/>
    </source>
</evidence>
<reference evidence="1" key="1">
    <citation type="submission" date="2020-11" db="EMBL/GenBank/DDBJ databases">
        <authorList>
            <consortium name="DOE Joint Genome Institute"/>
            <person name="Ahrendt S."/>
            <person name="Riley R."/>
            <person name="Andreopoulos W."/>
            <person name="Labutti K."/>
            <person name="Pangilinan J."/>
            <person name="Ruiz-Duenas F.J."/>
            <person name="Barrasa J.M."/>
            <person name="Sanchez-Garcia M."/>
            <person name="Camarero S."/>
            <person name="Miyauchi S."/>
            <person name="Serrano A."/>
            <person name="Linde D."/>
            <person name="Babiker R."/>
            <person name="Drula E."/>
            <person name="Ayuso-Fernandez I."/>
            <person name="Pacheco R."/>
            <person name="Padilla G."/>
            <person name="Ferreira P."/>
            <person name="Barriuso J."/>
            <person name="Kellner H."/>
            <person name="Castanera R."/>
            <person name="Alfaro M."/>
            <person name="Ramirez L."/>
            <person name="Pisabarro A.G."/>
            <person name="Kuo A."/>
            <person name="Tritt A."/>
            <person name="Lipzen A."/>
            <person name="He G."/>
            <person name="Yan M."/>
            <person name="Ng V."/>
            <person name="Cullen D."/>
            <person name="Martin F."/>
            <person name="Rosso M.-N."/>
            <person name="Henrissat B."/>
            <person name="Hibbett D."/>
            <person name="Martinez A.T."/>
            <person name="Grigoriev I.V."/>
        </authorList>
    </citation>
    <scope>NUCLEOTIDE SEQUENCE</scope>
    <source>
        <strain evidence="1">ATCC 90797</strain>
    </source>
</reference>
<protein>
    <submittedName>
        <fullName evidence="1">Uncharacterized protein</fullName>
    </submittedName>
</protein>
<dbReference type="Pfam" id="PF23562">
    <property type="entry name" value="AMP-binding_C_3"/>
    <property type="match status" value="1"/>
</dbReference>
<dbReference type="AlphaFoldDB" id="A0A9P6DC94"/>
<sequence>MKRTGVSGFLGQGKSREHTYILRPRAKLMFASMNKLRARTTRKWLRHNHVPALDAASPGSGHRLPYPVGLSQNTLGSCKRRFSLGLSTHLGLASSLVLSSWSPSFGSHSALDALSLLRARNSYCVRRKLRAKPSVVNWVDSHTIGTSLAQTCRTIIDKSSGLDPHDSLSPLQLLKFELGARMKNLENIILATGEKVRPANMERTISEHLDVKEVLAFGDGQLSLGLLVELAAGKAPADLSVPENHEALLGLAPPNSTNSHHRPTAISSATSALTRHYCGFVLAKRCWTLACSYRSMGSSHLCSCSPWLAR</sequence>
<name>A0A9P6DC94_PLEER</name>
<proteinExistence type="predicted"/>
<dbReference type="Proteomes" id="UP000807025">
    <property type="component" value="Unassembled WGS sequence"/>
</dbReference>
<comment type="caution">
    <text evidence="1">The sequence shown here is derived from an EMBL/GenBank/DDBJ whole genome shotgun (WGS) entry which is preliminary data.</text>
</comment>